<feature type="transmembrane region" description="Helical" evidence="6">
    <location>
        <begin position="290"/>
        <end position="312"/>
    </location>
</feature>
<reference evidence="9 10" key="1">
    <citation type="submission" date="2020-05" db="EMBL/GenBank/DDBJ databases">
        <title>Genome sequencing of Spirosoma sp. TS118.</title>
        <authorList>
            <person name="Lee J.-H."/>
            <person name="Jeong S."/>
            <person name="Zhao L."/>
            <person name="Jung J.-H."/>
            <person name="Kim M.-K."/>
            <person name="Lim S."/>
        </authorList>
    </citation>
    <scope>NUCLEOTIDE SEQUENCE [LARGE SCALE GENOMIC DNA]</scope>
    <source>
        <strain evidence="9 10">TS118</strain>
    </source>
</reference>
<sequence>MIRNYLKIAWRNIAHNKTFSAINILGLALGMVCSLLIFLWIQDEFSVDAYHANGTRLYNVMERQLYDGKVVAAPSTPGLLSDELKKKFPEIEYAAGFSWEDQRTFTVGEKFNREKGRFAGADWFSMFTVPLLEGRPETALNAPANLAISRKLAENYFGSPQAAIGKSIRLDNQTDYQVTAVFENLPDNSSEKYDYLLSWQDFIRRNEWLKDWGSNAPRTFIQLHQARNGDLPDADRLEAKLKHFLKEVNPRMKESPFKIELFLQPFPEGYLYSNFKDGYQDGGRIEYVRLFGIVAVFILLIACINFMNLATARSVRRAREVGVRKVIGAVRSLLIGQFVGEALLLTFLALVLALGIVWLLLPVFNTLTEKHITFRYASPSFWATLLGMALLTGLIAGSYPALFLSSLNPIRVLKGSLRFGSGARLFRQGLVVFQFVLSMLLIIGTIVVYRQINFIQTKNLGYDRENLIYLSAEGNLVDKYSTFKQELLKSPGIQSMTYMDGTPTNTFGSTGNVQWPGKGPDVSIEFQFSTVDYDFTKTLKLNLKGRDFSKAYGLDSVSYLINETAARRIGYVDPIGKPLTLWGKQGTIIGLIEDYHMTSLHIPIEPLIIKLSPDPERKNIIIRTQPGQSREALASVETLWRQLNPKFPFSYKFADQEFQKLYRSEIVVGTLANYFAFLAIFISCLGLFGLAAFTAEQRTKEIGVRKVLGASVPSIVTLLSADFLKLVLIAILIASPLAWYAMNRWLADFAYKIDIEWWIFAGAGMLATVIALLTISFQSIKAALMDPVRSLRTE</sequence>
<dbReference type="GO" id="GO:0022857">
    <property type="term" value="F:transmembrane transporter activity"/>
    <property type="evidence" value="ECO:0007669"/>
    <property type="project" value="TreeGrafter"/>
</dbReference>
<comment type="subcellular location">
    <subcellularLocation>
        <location evidence="1">Cell membrane</location>
        <topology evidence="1">Multi-pass membrane protein</topology>
    </subcellularLocation>
</comment>
<dbReference type="Pfam" id="PF12704">
    <property type="entry name" value="MacB_PCD"/>
    <property type="match status" value="1"/>
</dbReference>
<dbReference type="InterPro" id="IPR050250">
    <property type="entry name" value="Macrolide_Exporter_MacB"/>
</dbReference>
<keyword evidence="2" id="KW-1003">Cell membrane</keyword>
<evidence type="ECO:0000256" key="4">
    <source>
        <dbReference type="ARBA" id="ARBA00022989"/>
    </source>
</evidence>
<dbReference type="Proteomes" id="UP000502756">
    <property type="component" value="Chromosome"/>
</dbReference>
<evidence type="ECO:0000256" key="6">
    <source>
        <dbReference type="SAM" id="Phobius"/>
    </source>
</evidence>
<dbReference type="PANTHER" id="PTHR30572">
    <property type="entry name" value="MEMBRANE COMPONENT OF TRANSPORTER-RELATED"/>
    <property type="match status" value="1"/>
</dbReference>
<feature type="domain" description="MacB-like periplasmic core" evidence="8">
    <location>
        <begin position="20"/>
        <end position="210"/>
    </location>
</feature>
<gene>
    <name evidence="9" type="ORF">HNV11_09930</name>
</gene>
<dbReference type="AlphaFoldDB" id="A0A6M5YE40"/>
<dbReference type="GO" id="GO:0005886">
    <property type="term" value="C:plasma membrane"/>
    <property type="evidence" value="ECO:0007669"/>
    <property type="project" value="UniProtKB-SubCell"/>
</dbReference>
<evidence type="ECO:0000256" key="2">
    <source>
        <dbReference type="ARBA" id="ARBA00022475"/>
    </source>
</evidence>
<feature type="transmembrane region" description="Helical" evidence="6">
    <location>
        <begin position="425"/>
        <end position="449"/>
    </location>
</feature>
<evidence type="ECO:0000256" key="5">
    <source>
        <dbReference type="ARBA" id="ARBA00023136"/>
    </source>
</evidence>
<feature type="domain" description="ABC3 transporter permease C-terminal" evidence="7">
    <location>
        <begin position="293"/>
        <end position="409"/>
    </location>
</feature>
<accession>A0A6M5YE40</accession>
<evidence type="ECO:0000259" key="7">
    <source>
        <dbReference type="Pfam" id="PF02687"/>
    </source>
</evidence>
<feature type="transmembrane region" description="Helical" evidence="6">
    <location>
        <begin position="755"/>
        <end position="775"/>
    </location>
</feature>
<protein>
    <submittedName>
        <fullName evidence="9">FtsX-like permease family protein</fullName>
    </submittedName>
</protein>
<feature type="transmembrane region" description="Helical" evidence="6">
    <location>
        <begin position="707"/>
        <end position="735"/>
    </location>
</feature>
<organism evidence="9 10">
    <name type="scientific">Spirosoma taeanense</name>
    <dbReference type="NCBI Taxonomy" id="2735870"/>
    <lineage>
        <taxon>Bacteria</taxon>
        <taxon>Pseudomonadati</taxon>
        <taxon>Bacteroidota</taxon>
        <taxon>Cytophagia</taxon>
        <taxon>Cytophagales</taxon>
        <taxon>Cytophagaceae</taxon>
        <taxon>Spirosoma</taxon>
    </lineage>
</organism>
<proteinExistence type="predicted"/>
<feature type="transmembrane region" description="Helical" evidence="6">
    <location>
        <begin position="674"/>
        <end position="695"/>
    </location>
</feature>
<name>A0A6M5YE40_9BACT</name>
<feature type="transmembrane region" description="Helical" evidence="6">
    <location>
        <begin position="21"/>
        <end position="41"/>
    </location>
</feature>
<dbReference type="PANTHER" id="PTHR30572:SF18">
    <property type="entry name" value="ABC-TYPE MACROLIDE FAMILY EXPORT SYSTEM PERMEASE COMPONENT 2"/>
    <property type="match status" value="1"/>
</dbReference>
<evidence type="ECO:0000259" key="8">
    <source>
        <dbReference type="Pfam" id="PF12704"/>
    </source>
</evidence>
<dbReference type="EMBL" id="CP053435">
    <property type="protein sequence ID" value="QJW92297.1"/>
    <property type="molecule type" value="Genomic_DNA"/>
</dbReference>
<dbReference type="KEGG" id="stae:HNV11_09930"/>
<dbReference type="InterPro" id="IPR003838">
    <property type="entry name" value="ABC3_permease_C"/>
</dbReference>
<dbReference type="InterPro" id="IPR025857">
    <property type="entry name" value="MacB_PCD"/>
</dbReference>
<feature type="transmembrane region" description="Helical" evidence="6">
    <location>
        <begin position="381"/>
        <end position="404"/>
    </location>
</feature>
<dbReference type="Pfam" id="PF02687">
    <property type="entry name" value="FtsX"/>
    <property type="match status" value="2"/>
</dbReference>
<feature type="domain" description="ABC3 transporter permease C-terminal" evidence="7">
    <location>
        <begin position="675"/>
        <end position="783"/>
    </location>
</feature>
<keyword evidence="10" id="KW-1185">Reference proteome</keyword>
<evidence type="ECO:0000313" key="10">
    <source>
        <dbReference type="Proteomes" id="UP000502756"/>
    </source>
</evidence>
<evidence type="ECO:0000313" key="9">
    <source>
        <dbReference type="EMBL" id="QJW92297.1"/>
    </source>
</evidence>
<keyword evidence="4 6" id="KW-1133">Transmembrane helix</keyword>
<evidence type="ECO:0000256" key="3">
    <source>
        <dbReference type="ARBA" id="ARBA00022692"/>
    </source>
</evidence>
<feature type="transmembrane region" description="Helical" evidence="6">
    <location>
        <begin position="333"/>
        <end position="361"/>
    </location>
</feature>
<evidence type="ECO:0000256" key="1">
    <source>
        <dbReference type="ARBA" id="ARBA00004651"/>
    </source>
</evidence>
<keyword evidence="5 6" id="KW-0472">Membrane</keyword>
<keyword evidence="3 6" id="KW-0812">Transmembrane</keyword>